<evidence type="ECO:0000256" key="2">
    <source>
        <dbReference type="ARBA" id="ARBA00022448"/>
    </source>
</evidence>
<dbReference type="PANTHER" id="PTHR38682:SF1">
    <property type="entry name" value="V-TYPE ATP SYNTHASE SUBUNIT C"/>
    <property type="match status" value="1"/>
</dbReference>
<dbReference type="Gene3D" id="1.20.1690.10">
    <property type="entry name" value="V-type ATP synthase subunit C domain"/>
    <property type="match status" value="2"/>
</dbReference>
<evidence type="ECO:0000256" key="3">
    <source>
        <dbReference type="ARBA" id="ARBA00023065"/>
    </source>
</evidence>
<dbReference type="InterPro" id="IPR035067">
    <property type="entry name" value="V-type_ATPase_csu/dsu"/>
</dbReference>
<evidence type="ECO:0000313" key="4">
    <source>
        <dbReference type="EMBL" id="EQD80642.1"/>
    </source>
</evidence>
<feature type="non-terminal residue" evidence="4">
    <location>
        <position position="1"/>
    </location>
</feature>
<protein>
    <submittedName>
        <fullName evidence="4">V-type ATP synthase subunit C</fullName>
    </submittedName>
</protein>
<organism evidence="4">
    <name type="scientific">mine drainage metagenome</name>
    <dbReference type="NCBI Taxonomy" id="410659"/>
    <lineage>
        <taxon>unclassified sequences</taxon>
        <taxon>metagenomes</taxon>
        <taxon>ecological metagenomes</taxon>
    </lineage>
</organism>
<accession>T1CDU8</accession>
<gene>
    <name evidence="4" type="ORF">B1A_00674</name>
</gene>
<comment type="similarity">
    <text evidence="1">Belongs to the V-ATPase V0D/AC39 subunit family.</text>
</comment>
<evidence type="ECO:0000256" key="1">
    <source>
        <dbReference type="ARBA" id="ARBA00006709"/>
    </source>
</evidence>
<sequence length="206" mass="23947">GDIESISKYLVKIGYGVQMMRYIEEYRKTGDLSILLYSLDLMNYEKMFDALKFFRGDEGAVMRYFQARMDERNVMILMKAFSLKMPFDLIRSGLLPYGTLKVQKLEEFFEQIKGGSDHVKMIEDLIGIQIELQKEDQINLTVLEQKIQGSILKKYIELLSTQANSLGSIFSVMLRTENERNNLRKIINGKVYGFEPSKIRELLITV</sequence>
<keyword evidence="3" id="KW-0406">Ion transport</keyword>
<dbReference type="InterPro" id="IPR050873">
    <property type="entry name" value="V-ATPase_V0D/AC39_subunit"/>
</dbReference>
<comment type="caution">
    <text evidence="4">The sequence shown here is derived from an EMBL/GenBank/DDBJ whole genome shotgun (WGS) entry which is preliminary data.</text>
</comment>
<keyword evidence="2" id="KW-0813">Transport</keyword>
<dbReference type="EMBL" id="AUZX01000509">
    <property type="protein sequence ID" value="EQD80642.1"/>
    <property type="molecule type" value="Genomic_DNA"/>
</dbReference>
<dbReference type="SUPFAM" id="SSF103486">
    <property type="entry name" value="V-type ATP synthase subunit C"/>
    <property type="match status" value="1"/>
</dbReference>
<dbReference type="PANTHER" id="PTHR38682">
    <property type="entry name" value="V-TYPE ATP SYNTHASE SUBUNIT C"/>
    <property type="match status" value="1"/>
</dbReference>
<name>T1CDU8_9ZZZZ</name>
<dbReference type="AlphaFoldDB" id="T1CDU8"/>
<dbReference type="Gene3D" id="1.10.132.50">
    <property type="entry name" value="ATP synthase (C/AC39) subunit, domain 3"/>
    <property type="match status" value="1"/>
</dbReference>
<reference evidence="4" key="2">
    <citation type="journal article" date="2014" name="ISME J.">
        <title>Microbial stratification in low pH oxic and suboxic macroscopic growths along an acid mine drainage.</title>
        <authorList>
            <person name="Mendez-Garcia C."/>
            <person name="Mesa V."/>
            <person name="Sprenger R.R."/>
            <person name="Richter M."/>
            <person name="Diez M.S."/>
            <person name="Solano J."/>
            <person name="Bargiela R."/>
            <person name="Golyshina O.V."/>
            <person name="Manteca A."/>
            <person name="Ramos J.L."/>
            <person name="Gallego J.R."/>
            <person name="Llorente I."/>
            <person name="Martins Dos Santos V.A."/>
            <person name="Jensen O.N."/>
            <person name="Pelaez A.I."/>
            <person name="Sanchez J."/>
            <person name="Ferrer M."/>
        </authorList>
    </citation>
    <scope>NUCLEOTIDE SEQUENCE</scope>
</reference>
<dbReference type="InterPro" id="IPR036079">
    <property type="entry name" value="ATPase_csu/dsu_sf"/>
</dbReference>
<dbReference type="Pfam" id="PF01992">
    <property type="entry name" value="vATP-synt_AC39"/>
    <property type="match status" value="1"/>
</dbReference>
<dbReference type="GO" id="GO:0046961">
    <property type="term" value="F:proton-transporting ATPase activity, rotational mechanism"/>
    <property type="evidence" value="ECO:0007669"/>
    <property type="project" value="InterPro"/>
</dbReference>
<dbReference type="InterPro" id="IPR044911">
    <property type="entry name" value="V-type_ATPase_csu/dsu_dom_3"/>
</dbReference>
<dbReference type="InterPro" id="IPR002843">
    <property type="entry name" value="ATPase_V0-cplx_csu/dsu"/>
</dbReference>
<reference evidence="4" key="1">
    <citation type="submission" date="2013-08" db="EMBL/GenBank/DDBJ databases">
        <authorList>
            <person name="Mendez C."/>
            <person name="Richter M."/>
            <person name="Ferrer M."/>
            <person name="Sanchez J."/>
        </authorList>
    </citation>
    <scope>NUCLEOTIDE SEQUENCE</scope>
</reference>
<proteinExistence type="inferred from homology"/>